<reference evidence="5" key="1">
    <citation type="submission" date="2023-07" db="EMBL/GenBank/DDBJ databases">
        <title>30 novel species of actinomycetes from the DSMZ collection.</title>
        <authorList>
            <person name="Nouioui I."/>
        </authorList>
    </citation>
    <scope>NUCLEOTIDE SEQUENCE [LARGE SCALE GENOMIC DNA]</scope>
    <source>
        <strain evidence="5">DSM 40932</strain>
    </source>
</reference>
<proteinExistence type="predicted"/>
<comment type="caution">
    <text evidence="4">The sequence shown here is derived from an EMBL/GenBank/DDBJ whole genome shotgun (WGS) entry which is preliminary data.</text>
</comment>
<dbReference type="Proteomes" id="UP001180556">
    <property type="component" value="Unassembled WGS sequence"/>
</dbReference>
<dbReference type="Gene3D" id="1.10.540.10">
    <property type="entry name" value="Acyl-CoA dehydrogenase/oxidase, N-terminal domain"/>
    <property type="match status" value="1"/>
</dbReference>
<evidence type="ECO:0000256" key="1">
    <source>
        <dbReference type="ARBA" id="ARBA00022630"/>
    </source>
</evidence>
<dbReference type="SUPFAM" id="SSF56645">
    <property type="entry name" value="Acyl-CoA dehydrogenase NM domain-like"/>
    <property type="match status" value="1"/>
</dbReference>
<dbReference type="Gene3D" id="2.40.110.10">
    <property type="entry name" value="Butyryl-CoA Dehydrogenase, subunit A, domain 2"/>
    <property type="match status" value="1"/>
</dbReference>
<dbReference type="InterPro" id="IPR009100">
    <property type="entry name" value="AcylCoA_DH/oxidase_NM_dom_sf"/>
</dbReference>
<evidence type="ECO:0000313" key="4">
    <source>
        <dbReference type="EMBL" id="MDT0493298.1"/>
    </source>
</evidence>
<dbReference type="PANTHER" id="PTHR43884">
    <property type="entry name" value="ACYL-COA DEHYDROGENASE"/>
    <property type="match status" value="1"/>
</dbReference>
<dbReference type="InterPro" id="IPR036250">
    <property type="entry name" value="AcylCo_DH-like_C"/>
</dbReference>
<dbReference type="PANTHER" id="PTHR43884:SF20">
    <property type="entry name" value="ACYL-COA DEHYDROGENASE FADE28"/>
    <property type="match status" value="1"/>
</dbReference>
<keyword evidence="1" id="KW-0285">Flavoprotein</keyword>
<dbReference type="RefSeq" id="WP_311603452.1">
    <property type="nucleotide sequence ID" value="NZ_JAVRFG010000031.1"/>
</dbReference>
<sequence>MNFMVEELATAERLFPGLDQRLREVPVAELESGKSPGLDIFREFGGPALMVPKEYGGLAASLTEGLHVQRLLGTRSPSLSLAANMHHCTVMAMPPCPATEELLTAVVENRLYLASGFGEGKPAASILVPMLRAERHGDGWRLNGAKKPCSLAESMDFLTASVMVTSPDTGEKEMALAIIPAGAEGIEVRPLGDAQVLPGSETREVVLTDVDVPDGHISSLGDPQSLNAALAMVFHIFELMVSASYIGVAGGLVEAVLKERRGSAAERIELVGDLETAMASLEAVARVVSQGDDDPQGVARALYVRYSAQRTVARVAAHATELLGGGSYMISGFSATYFMSARALALHPPARSAMAEPLDRFILGGPLVMP</sequence>
<keyword evidence="5" id="KW-1185">Reference proteome</keyword>
<dbReference type="SUPFAM" id="SSF47203">
    <property type="entry name" value="Acyl-CoA dehydrogenase C-terminal domain-like"/>
    <property type="match status" value="1"/>
</dbReference>
<evidence type="ECO:0000256" key="3">
    <source>
        <dbReference type="ARBA" id="ARBA00023002"/>
    </source>
</evidence>
<keyword evidence="3 4" id="KW-0560">Oxidoreductase</keyword>
<dbReference type="GO" id="GO:0016491">
    <property type="term" value="F:oxidoreductase activity"/>
    <property type="evidence" value="ECO:0007669"/>
    <property type="project" value="UniProtKB-KW"/>
</dbReference>
<organism evidence="4 5">
    <name type="scientific">Streptomyces stephensoniae</name>
    <dbReference type="NCBI Taxonomy" id="3375367"/>
    <lineage>
        <taxon>Bacteria</taxon>
        <taxon>Bacillati</taxon>
        <taxon>Actinomycetota</taxon>
        <taxon>Actinomycetes</taxon>
        <taxon>Kitasatosporales</taxon>
        <taxon>Streptomycetaceae</taxon>
        <taxon>Streptomyces</taxon>
    </lineage>
</organism>
<dbReference type="EC" id="1.-.-.-" evidence="4"/>
<protein>
    <submittedName>
        <fullName evidence="4">Acyl-CoA dehydrogenase family protein</fullName>
        <ecNumber evidence="4">1.-.-.-</ecNumber>
    </submittedName>
</protein>
<evidence type="ECO:0000256" key="2">
    <source>
        <dbReference type="ARBA" id="ARBA00022827"/>
    </source>
</evidence>
<keyword evidence="2" id="KW-0274">FAD</keyword>
<dbReference type="EMBL" id="JAVRFG010000031">
    <property type="protein sequence ID" value="MDT0493298.1"/>
    <property type="molecule type" value="Genomic_DNA"/>
</dbReference>
<accession>A0ABU2W611</accession>
<evidence type="ECO:0000313" key="5">
    <source>
        <dbReference type="Proteomes" id="UP001180556"/>
    </source>
</evidence>
<name>A0ABU2W611_9ACTN</name>
<dbReference type="InterPro" id="IPR046373">
    <property type="entry name" value="Acyl-CoA_Oxase/DH_mid-dom_sf"/>
</dbReference>
<dbReference type="InterPro" id="IPR037069">
    <property type="entry name" value="AcylCoA_DH/ox_N_sf"/>
</dbReference>
<gene>
    <name evidence="4" type="ORF">RM717_22610</name>
</gene>